<dbReference type="SMART" id="SM00028">
    <property type="entry name" value="TPR"/>
    <property type="match status" value="3"/>
</dbReference>
<evidence type="ECO:0000313" key="5">
    <source>
        <dbReference type="Proteomes" id="UP000198211"/>
    </source>
</evidence>
<dbReference type="EMBL" id="NBNE01001721">
    <property type="protein sequence ID" value="OWZ12904.1"/>
    <property type="molecule type" value="Genomic_DNA"/>
</dbReference>
<dbReference type="PANTHER" id="PTHR11242:SF17">
    <property type="match status" value="1"/>
</dbReference>
<dbReference type="STRING" id="4795.A0A225W6A5"/>
<feature type="compositionally biased region" description="Polar residues" evidence="3">
    <location>
        <begin position="320"/>
        <end position="336"/>
    </location>
</feature>
<name>A0A225W6A5_9STRA</name>
<evidence type="ECO:0000256" key="3">
    <source>
        <dbReference type="SAM" id="MobiDB-lite"/>
    </source>
</evidence>
<keyword evidence="1" id="KW-0677">Repeat</keyword>
<protein>
    <submittedName>
        <fullName evidence="4">Uncharacterized protein</fullName>
    </submittedName>
</protein>
<dbReference type="Proteomes" id="UP000198211">
    <property type="component" value="Unassembled WGS sequence"/>
</dbReference>
<dbReference type="InterPro" id="IPR011990">
    <property type="entry name" value="TPR-like_helical_dom_sf"/>
</dbReference>
<dbReference type="AlphaFoldDB" id="A0A225W6A5"/>
<gene>
    <name evidence="4" type="ORF">PHMEG_00013855</name>
</gene>
<dbReference type="InterPro" id="IPR019734">
    <property type="entry name" value="TPR_rpt"/>
</dbReference>
<dbReference type="Gene3D" id="1.25.40.10">
    <property type="entry name" value="Tetratricopeptide repeat domain"/>
    <property type="match status" value="1"/>
</dbReference>
<dbReference type="PANTHER" id="PTHR11242">
    <property type="entry name" value="ARYL HYDROCARBON RECEPTOR INTERACTING PROTEIN RELATED"/>
    <property type="match status" value="1"/>
</dbReference>
<dbReference type="SUPFAM" id="SSF48452">
    <property type="entry name" value="TPR-like"/>
    <property type="match status" value="1"/>
</dbReference>
<reference evidence="5" key="1">
    <citation type="submission" date="2017-03" db="EMBL/GenBank/DDBJ databases">
        <title>Phytopthora megakarya and P. palmivora, two closely related causual agents of cacao black pod achieved similar genome size and gene model numbers by different mechanisms.</title>
        <authorList>
            <person name="Ali S."/>
            <person name="Shao J."/>
            <person name="Larry D.J."/>
            <person name="Kronmiller B."/>
            <person name="Shen D."/>
            <person name="Strem M.D."/>
            <person name="Melnick R.L."/>
            <person name="Guiltinan M.J."/>
            <person name="Tyler B.M."/>
            <person name="Meinhardt L.W."/>
            <person name="Bailey B.A."/>
        </authorList>
    </citation>
    <scope>NUCLEOTIDE SEQUENCE [LARGE SCALE GENOMIC DNA]</scope>
    <source>
        <strain evidence="5">zdho120</strain>
    </source>
</reference>
<comment type="caution">
    <text evidence="4">The sequence shown here is derived from an EMBL/GenBank/DDBJ whole genome shotgun (WGS) entry which is preliminary data.</text>
</comment>
<dbReference type="OrthoDB" id="298012at2759"/>
<accession>A0A225W6A5</accession>
<evidence type="ECO:0000313" key="4">
    <source>
        <dbReference type="EMBL" id="OWZ12904.1"/>
    </source>
</evidence>
<evidence type="ECO:0000256" key="1">
    <source>
        <dbReference type="ARBA" id="ARBA00022737"/>
    </source>
</evidence>
<proteinExistence type="predicted"/>
<feature type="region of interest" description="Disordered" evidence="3">
    <location>
        <begin position="312"/>
        <end position="341"/>
    </location>
</feature>
<sequence>MDMSAENPFADLMTKAVKLKGAQQAQLRTQFDSWPQYFQHSLFMQESVVTVRTKPFAERITAAEEMKMTGNAHFNTEAFEEAVAEYEKALAVFKYLENKDPGWKKKGIEDDDMLIADFKCDGPEDQKRLDTLKISCYLNIAVAKFKLKEYPVCIQACDDTLELDPKNVKAYYRRAQALITPASSGALEFDRAISDLQKAYAIDPENRDVRKLLRELMDQRTKQRALDKETFSGMFTRGQVEEAEALARGFEAKGKTEYAADIREKIAQAQEVRNRRLKCVDFFNPTPEMIASAKESGIDLTDRNVQQMLQDLQEEERNKTSSSGQPQESKQSSPSAVESVDSLLKSMSSTEIAQMLSREGIDYHKITDREQFLETAKQVLLSKLDDKKEPPKPSYARTIVLLAITWTLLRLYTSGHLSVLGRVTINAITGSSTDNNNVGQATKVMDIFDED</sequence>
<evidence type="ECO:0000256" key="2">
    <source>
        <dbReference type="ARBA" id="ARBA00022803"/>
    </source>
</evidence>
<dbReference type="InterPro" id="IPR039663">
    <property type="entry name" value="AIP/AIPL1/TTC9"/>
</dbReference>
<keyword evidence="5" id="KW-1185">Reference proteome</keyword>
<keyword evidence="2" id="KW-0802">TPR repeat</keyword>
<organism evidence="4 5">
    <name type="scientific">Phytophthora megakarya</name>
    <dbReference type="NCBI Taxonomy" id="4795"/>
    <lineage>
        <taxon>Eukaryota</taxon>
        <taxon>Sar</taxon>
        <taxon>Stramenopiles</taxon>
        <taxon>Oomycota</taxon>
        <taxon>Peronosporomycetes</taxon>
        <taxon>Peronosporales</taxon>
        <taxon>Peronosporaceae</taxon>
        <taxon>Phytophthora</taxon>
    </lineage>
</organism>